<dbReference type="InterPro" id="IPR016032">
    <property type="entry name" value="Sig_transdc_resp-reg_C-effctor"/>
</dbReference>
<dbReference type="SUPFAM" id="SSF46894">
    <property type="entry name" value="C-terminal effector domain of the bipartite response regulators"/>
    <property type="match status" value="1"/>
</dbReference>
<evidence type="ECO:0000259" key="4">
    <source>
        <dbReference type="PROSITE" id="PS50110"/>
    </source>
</evidence>
<accession>A0ABW0ZHL1</accession>
<dbReference type="SUPFAM" id="SSF52172">
    <property type="entry name" value="CheY-like"/>
    <property type="match status" value="1"/>
</dbReference>
<keyword evidence="1" id="KW-0238">DNA-binding</keyword>
<evidence type="ECO:0000313" key="6">
    <source>
        <dbReference type="Proteomes" id="UP001596072"/>
    </source>
</evidence>
<dbReference type="InterPro" id="IPR011006">
    <property type="entry name" value="CheY-like_superfamily"/>
</dbReference>
<dbReference type="RefSeq" id="WP_240769718.1">
    <property type="nucleotide sequence ID" value="NZ_JBHSNS010000002.1"/>
</dbReference>
<evidence type="ECO:0000256" key="1">
    <source>
        <dbReference type="ARBA" id="ARBA00023125"/>
    </source>
</evidence>
<reference evidence="6" key="1">
    <citation type="journal article" date="2019" name="Int. J. Syst. Evol. Microbiol.">
        <title>The Global Catalogue of Microorganisms (GCM) 10K type strain sequencing project: providing services to taxonomists for standard genome sequencing and annotation.</title>
        <authorList>
            <consortium name="The Broad Institute Genomics Platform"/>
            <consortium name="The Broad Institute Genome Sequencing Center for Infectious Disease"/>
            <person name="Wu L."/>
            <person name="Ma J."/>
        </authorList>
    </citation>
    <scope>NUCLEOTIDE SEQUENCE [LARGE SCALE GENOMIC DNA]</scope>
    <source>
        <strain evidence="6">YIM 94188</strain>
    </source>
</reference>
<dbReference type="PROSITE" id="PS50110">
    <property type="entry name" value="RESPONSE_REGULATORY"/>
    <property type="match status" value="1"/>
</dbReference>
<dbReference type="CDD" id="cd06170">
    <property type="entry name" value="LuxR_C_like"/>
    <property type="match status" value="1"/>
</dbReference>
<dbReference type="InterPro" id="IPR039420">
    <property type="entry name" value="WalR-like"/>
</dbReference>
<dbReference type="SMART" id="SM00421">
    <property type="entry name" value="HTH_LUXR"/>
    <property type="match status" value="1"/>
</dbReference>
<evidence type="ECO:0000256" key="2">
    <source>
        <dbReference type="PROSITE-ProRule" id="PRU00169"/>
    </source>
</evidence>
<dbReference type="SMART" id="SM00448">
    <property type="entry name" value="REC"/>
    <property type="match status" value="1"/>
</dbReference>
<dbReference type="PANTHER" id="PTHR43214">
    <property type="entry name" value="TWO-COMPONENT RESPONSE REGULATOR"/>
    <property type="match status" value="1"/>
</dbReference>
<organism evidence="5 6">
    <name type="scientific">Nocardioides vastitatis</name>
    <dbReference type="NCBI Taxonomy" id="2568655"/>
    <lineage>
        <taxon>Bacteria</taxon>
        <taxon>Bacillati</taxon>
        <taxon>Actinomycetota</taxon>
        <taxon>Actinomycetes</taxon>
        <taxon>Propionibacteriales</taxon>
        <taxon>Nocardioidaceae</taxon>
        <taxon>Nocardioides</taxon>
    </lineage>
</organism>
<comment type="caution">
    <text evidence="5">The sequence shown here is derived from an EMBL/GenBank/DDBJ whole genome shotgun (WGS) entry which is preliminary data.</text>
</comment>
<dbReference type="PRINTS" id="PR00038">
    <property type="entry name" value="HTHLUXR"/>
</dbReference>
<keyword evidence="6" id="KW-1185">Reference proteome</keyword>
<proteinExistence type="predicted"/>
<feature type="modified residue" description="4-aspartylphosphate" evidence="2">
    <location>
        <position position="52"/>
    </location>
</feature>
<protein>
    <submittedName>
        <fullName evidence="5">LuxR C-terminal-related transcriptional regulator</fullName>
    </submittedName>
</protein>
<keyword evidence="2" id="KW-0597">Phosphoprotein</keyword>
<evidence type="ECO:0000313" key="5">
    <source>
        <dbReference type="EMBL" id="MFC5728829.1"/>
    </source>
</evidence>
<dbReference type="PANTHER" id="PTHR43214:SF44">
    <property type="entry name" value="TWO-COMPONENT RESPONSE REGULATOR"/>
    <property type="match status" value="1"/>
</dbReference>
<dbReference type="InterPro" id="IPR000792">
    <property type="entry name" value="Tscrpt_reg_LuxR_C"/>
</dbReference>
<gene>
    <name evidence="5" type="ORF">ACFPQB_07855</name>
</gene>
<dbReference type="Pfam" id="PF00072">
    <property type="entry name" value="Response_reg"/>
    <property type="match status" value="1"/>
</dbReference>
<dbReference type="Proteomes" id="UP001596072">
    <property type="component" value="Unassembled WGS sequence"/>
</dbReference>
<dbReference type="Gene3D" id="3.40.50.2300">
    <property type="match status" value="1"/>
</dbReference>
<feature type="domain" description="HTH luxR-type" evidence="3">
    <location>
        <begin position="144"/>
        <end position="207"/>
    </location>
</feature>
<dbReference type="EMBL" id="JBHSNS010000002">
    <property type="protein sequence ID" value="MFC5728829.1"/>
    <property type="molecule type" value="Genomic_DNA"/>
</dbReference>
<feature type="domain" description="Response regulatory" evidence="4">
    <location>
        <begin position="1"/>
        <end position="116"/>
    </location>
</feature>
<evidence type="ECO:0000259" key="3">
    <source>
        <dbReference type="PROSITE" id="PS50043"/>
    </source>
</evidence>
<sequence>MDDHLLFVEMLELSLTREGHDVRTVAVSDPRVQARHLCSAILRTRPQIVLLDLDLGLQVDGVCFVEPLQRAGVAVIVVTGDEDETRWGECIARGARIVLPKSASLDTILRTVRRVAEGRPVMGPEEADRLLRRYRQELGWVQDVRARLDTLTPREREILAALMSGQNVHDIARAALVSEATVRSQVKSVLAKLHVSSQLAAVGIAHKAHWLEPHSA</sequence>
<dbReference type="InterPro" id="IPR001789">
    <property type="entry name" value="Sig_transdc_resp-reg_receiver"/>
</dbReference>
<dbReference type="PROSITE" id="PS50043">
    <property type="entry name" value="HTH_LUXR_2"/>
    <property type="match status" value="1"/>
</dbReference>
<name>A0ABW0ZHL1_9ACTN</name>
<dbReference type="Pfam" id="PF00196">
    <property type="entry name" value="GerE"/>
    <property type="match status" value="1"/>
</dbReference>